<dbReference type="Proteomes" id="UP000491334">
    <property type="component" value="Unassembled WGS sequence"/>
</dbReference>
<evidence type="ECO:0000313" key="1">
    <source>
        <dbReference type="EMBL" id="KAB6911515.1"/>
    </source>
</evidence>
<gene>
    <name evidence="1" type="ORF">GBJ98_09160</name>
    <name evidence="2" type="ORF">GBK06_09115</name>
</gene>
<evidence type="ECO:0000313" key="4">
    <source>
        <dbReference type="Proteomes" id="UP000491334"/>
    </source>
</evidence>
<evidence type="ECO:0000313" key="2">
    <source>
        <dbReference type="EMBL" id="KAB6916923.1"/>
    </source>
</evidence>
<name>A0A6I1BTB3_BIFLN</name>
<protein>
    <submittedName>
        <fullName evidence="1">Uncharacterized protein</fullName>
    </submittedName>
</protein>
<evidence type="ECO:0000313" key="3">
    <source>
        <dbReference type="Proteomes" id="UP000481350"/>
    </source>
</evidence>
<dbReference type="AlphaFoldDB" id="A0A6I1BTB3"/>
<organism evidence="1 3">
    <name type="scientific">Bifidobacterium longum</name>
    <dbReference type="NCBI Taxonomy" id="216816"/>
    <lineage>
        <taxon>Bacteria</taxon>
        <taxon>Bacillati</taxon>
        <taxon>Actinomycetota</taxon>
        <taxon>Actinomycetes</taxon>
        <taxon>Bifidobacteriales</taxon>
        <taxon>Bifidobacteriaceae</taxon>
        <taxon>Bifidobacterium</taxon>
    </lineage>
</organism>
<reference evidence="3 4" key="1">
    <citation type="journal article" date="2019" name="Nat. Med.">
        <title>A library of human gut bacterial isolates paired with longitudinal multiomics data enables mechanistic microbiome research.</title>
        <authorList>
            <person name="Poyet M."/>
            <person name="Groussin M."/>
            <person name="Gibbons S.M."/>
            <person name="Avila-Pacheco J."/>
            <person name="Jiang X."/>
            <person name="Kearney S.M."/>
            <person name="Perrotta A.R."/>
            <person name="Berdy B."/>
            <person name="Zhao S."/>
            <person name="Lieberman T.D."/>
            <person name="Swanson P.K."/>
            <person name="Smith M."/>
            <person name="Roesemann S."/>
            <person name="Alexander J.E."/>
            <person name="Rich S.A."/>
            <person name="Livny J."/>
            <person name="Vlamakis H."/>
            <person name="Clish C."/>
            <person name="Bullock K."/>
            <person name="Deik A."/>
            <person name="Scott J."/>
            <person name="Pierce K.A."/>
            <person name="Xavier R.J."/>
            <person name="Alm E.J."/>
        </authorList>
    </citation>
    <scope>NUCLEOTIDE SEQUENCE [LARGE SCALE GENOMIC DNA]</scope>
    <source>
        <strain evidence="1 3">BIOML-A283</strain>
        <strain evidence="2 4">BIOML-A284</strain>
    </source>
</reference>
<dbReference type="RefSeq" id="WP_195549632.1">
    <property type="nucleotide sequence ID" value="NZ_JADMOR010000011.1"/>
</dbReference>
<proteinExistence type="predicted"/>
<dbReference type="Proteomes" id="UP000481350">
    <property type="component" value="Unassembled WGS sequence"/>
</dbReference>
<sequence length="99" mass="10772">MANMFSEAKELDIPSYLGIEAVYVSLIHPTVNGGKTIIAHGMSIIPELGVLLSETEWDDAPNYLVEDGPLSVIVPFHNIAAIQQIPVKDVDPDEKETAE</sequence>
<dbReference type="EMBL" id="WDZO01000024">
    <property type="protein sequence ID" value="KAB6911515.1"/>
    <property type="molecule type" value="Genomic_DNA"/>
</dbReference>
<dbReference type="EMBL" id="WDZP01000022">
    <property type="protein sequence ID" value="KAB6916923.1"/>
    <property type="molecule type" value="Genomic_DNA"/>
</dbReference>
<accession>A0A6I1BTB3</accession>
<comment type="caution">
    <text evidence="1">The sequence shown here is derived from an EMBL/GenBank/DDBJ whole genome shotgun (WGS) entry which is preliminary data.</text>
</comment>